<dbReference type="GO" id="GO:0005634">
    <property type="term" value="C:nucleus"/>
    <property type="evidence" value="ECO:0007669"/>
    <property type="project" value="UniProtKB-SubCell"/>
</dbReference>
<proteinExistence type="inferred from homology"/>
<dbReference type="GO" id="GO:0008160">
    <property type="term" value="F:protein tyrosine phosphatase activator activity"/>
    <property type="evidence" value="ECO:0007669"/>
    <property type="project" value="TreeGrafter"/>
</dbReference>
<comment type="similarity">
    <text evidence="4 9">Belongs to the PTPA-type PPIase family.</text>
</comment>
<feature type="region of interest" description="Disordered" evidence="10">
    <location>
        <begin position="136"/>
        <end position="167"/>
    </location>
</feature>
<dbReference type="Gene3D" id="1.20.120.1150">
    <property type="match status" value="1"/>
</dbReference>
<accession>A0AAI9SWM1</accession>
<name>A0AAI9SWM1_9ASCO</name>
<feature type="region of interest" description="Disordered" evidence="10">
    <location>
        <begin position="375"/>
        <end position="415"/>
    </location>
</feature>
<dbReference type="GO" id="GO:0000159">
    <property type="term" value="C:protein phosphatase type 2A complex"/>
    <property type="evidence" value="ECO:0007669"/>
    <property type="project" value="TreeGrafter"/>
</dbReference>
<dbReference type="InterPro" id="IPR043170">
    <property type="entry name" value="PTPA_C_lid"/>
</dbReference>
<evidence type="ECO:0000313" key="11">
    <source>
        <dbReference type="EMBL" id="KAI3404466.2"/>
    </source>
</evidence>
<evidence type="ECO:0000256" key="10">
    <source>
        <dbReference type="SAM" id="MobiDB-lite"/>
    </source>
</evidence>
<reference evidence="11" key="1">
    <citation type="journal article" date="2022" name="DNA Res.">
        <title>Genome analysis of five recently described species of the CUG-Ser clade uncovers Candida theae as a new hybrid lineage with pathogenic potential in the Candida parapsilosis species complex.</title>
        <authorList>
            <person name="Mixao V."/>
            <person name="Del Olmo V."/>
            <person name="Hegedusova E."/>
            <person name="Saus E."/>
            <person name="Pryszcz L."/>
            <person name="Cillingova A."/>
            <person name="Nosek J."/>
            <person name="Gabaldon T."/>
        </authorList>
    </citation>
    <scope>NUCLEOTIDE SEQUENCE</scope>
    <source>
        <strain evidence="11">CBS 10844</strain>
    </source>
</reference>
<dbReference type="GeneID" id="73380380"/>
<evidence type="ECO:0000256" key="5">
    <source>
        <dbReference type="ARBA" id="ARBA00022490"/>
    </source>
</evidence>
<comment type="caution">
    <text evidence="11">The sequence shown here is derived from an EMBL/GenBank/DDBJ whole genome shotgun (WGS) entry which is preliminary data.</text>
</comment>
<comment type="subcellular location">
    <subcellularLocation>
        <location evidence="3 9">Cytoplasm</location>
    </subcellularLocation>
    <subcellularLocation>
        <location evidence="2">Nucleus</location>
    </subcellularLocation>
</comment>
<dbReference type="EC" id="5.2.1.8" evidence="9"/>
<comment type="function">
    <text evidence="9">PPIases accelerate the folding of proteins. It catalyzes the cis-trans isomerization of proline imidic peptide bonds in oligopeptides.</text>
</comment>
<gene>
    <name evidence="11" type="ORF">KGF56_002763</name>
</gene>
<keyword evidence="5 9" id="KW-0963">Cytoplasm</keyword>
<dbReference type="Proteomes" id="UP001202479">
    <property type="component" value="Unassembled WGS sequence"/>
</dbReference>
<organism evidence="11 12">
    <name type="scientific">Candida oxycetoniae</name>
    <dbReference type="NCBI Taxonomy" id="497107"/>
    <lineage>
        <taxon>Eukaryota</taxon>
        <taxon>Fungi</taxon>
        <taxon>Dikarya</taxon>
        <taxon>Ascomycota</taxon>
        <taxon>Saccharomycotina</taxon>
        <taxon>Pichiomycetes</taxon>
        <taxon>Debaryomycetaceae</taxon>
        <taxon>Candida/Lodderomyces clade</taxon>
        <taxon>Candida</taxon>
    </lineage>
</organism>
<dbReference type="PANTHER" id="PTHR10012">
    <property type="entry name" value="SERINE/THREONINE-PROTEIN PHOSPHATASE 2A REGULATORY SUBUNIT B"/>
    <property type="match status" value="1"/>
</dbReference>
<comment type="catalytic activity">
    <reaction evidence="1 9">
        <text>[protein]-peptidylproline (omega=180) = [protein]-peptidylproline (omega=0)</text>
        <dbReference type="Rhea" id="RHEA:16237"/>
        <dbReference type="Rhea" id="RHEA-COMP:10747"/>
        <dbReference type="Rhea" id="RHEA-COMP:10748"/>
        <dbReference type="ChEBI" id="CHEBI:83833"/>
        <dbReference type="ChEBI" id="CHEBI:83834"/>
        <dbReference type="EC" id="5.2.1.8"/>
    </reaction>
</comment>
<dbReference type="EMBL" id="JAHUZD010000102">
    <property type="protein sequence ID" value="KAI3404466.2"/>
    <property type="molecule type" value="Genomic_DNA"/>
</dbReference>
<evidence type="ECO:0000256" key="8">
    <source>
        <dbReference type="ARBA" id="ARBA00023242"/>
    </source>
</evidence>
<evidence type="ECO:0000256" key="6">
    <source>
        <dbReference type="ARBA" id="ARBA00023110"/>
    </source>
</evidence>
<dbReference type="InterPro" id="IPR037218">
    <property type="entry name" value="PTPA_sf"/>
</dbReference>
<dbReference type="PIRSF" id="PIRSF016325">
    <property type="entry name" value="Phstyr_phstse_ac"/>
    <property type="match status" value="1"/>
</dbReference>
<dbReference type="GO" id="GO:0003755">
    <property type="term" value="F:peptidyl-prolyl cis-trans isomerase activity"/>
    <property type="evidence" value="ECO:0007669"/>
    <property type="project" value="UniProtKB-KW"/>
</dbReference>
<dbReference type="RefSeq" id="XP_049180211.1">
    <property type="nucleotide sequence ID" value="XM_049324026.1"/>
</dbReference>
<evidence type="ECO:0000256" key="4">
    <source>
        <dbReference type="ARBA" id="ARBA00011019"/>
    </source>
</evidence>
<evidence type="ECO:0000256" key="2">
    <source>
        <dbReference type="ARBA" id="ARBA00004123"/>
    </source>
</evidence>
<protein>
    <recommendedName>
        <fullName evidence="9">Serine/threonine-protein phosphatase 2A activator</fullName>
        <ecNumber evidence="9">5.2.1.8</ecNumber>
    </recommendedName>
    <alternativeName>
        <fullName evidence="9">Phosphotyrosyl phosphatase activator</fullName>
    </alternativeName>
</protein>
<evidence type="ECO:0000256" key="9">
    <source>
        <dbReference type="RuleBase" id="RU361210"/>
    </source>
</evidence>
<sequence>MSYWPEPVKRIFDSSDLKNFEKSIAFHELKETLDEIVVLVQGVKLPPGILDVAIVTRDGNSTGQPRLPPPSVVIPTLDKRYSDNVEQLLHFFVALNKDIDETPPISGPARFGNVAFRKWYEKMEKRLPQLLLNLTSTSTSTDTGTSTNTDTNTSTDTDTDTGTSTNSVNNQQFVEEASHYLDNSFGSKMRLDYGTGHELSFLAFLGGLMRYKFIENPTGEEILVLFAKYYDLVRSLISVYNLEPAGSHGVWGLDDHFHLIYILGASQFCNDPSAPSVKSALSKQLICAYMATNLYINAIAFIFKLKSGPFFEHSPIINDIHTNVVSWNKVRQGLMKMYMVEVFGKFPVIQHFWFGEKLYPWRDARSKNLLPFHQKEEEGVGGGGDSSNVHSQKLPMPMTAAPWATKQRNPPPSRK</sequence>
<evidence type="ECO:0000313" key="12">
    <source>
        <dbReference type="Proteomes" id="UP001202479"/>
    </source>
</evidence>
<dbReference type="AlphaFoldDB" id="A0AAI9SWM1"/>
<evidence type="ECO:0000256" key="1">
    <source>
        <dbReference type="ARBA" id="ARBA00000971"/>
    </source>
</evidence>
<keyword evidence="6 9" id="KW-0697">Rotamase</keyword>
<dbReference type="PANTHER" id="PTHR10012:SF3">
    <property type="entry name" value="SERINE_THREONINE-PROTEIN PHOSPHATASE 2A ACTIVATOR 1"/>
    <property type="match status" value="1"/>
</dbReference>
<dbReference type="GO" id="GO:0005737">
    <property type="term" value="C:cytoplasm"/>
    <property type="evidence" value="ECO:0007669"/>
    <property type="project" value="UniProtKB-SubCell"/>
</dbReference>
<keyword evidence="8" id="KW-0539">Nucleus</keyword>
<evidence type="ECO:0000256" key="3">
    <source>
        <dbReference type="ARBA" id="ARBA00004496"/>
    </source>
</evidence>
<keyword evidence="12" id="KW-1185">Reference proteome</keyword>
<dbReference type="InterPro" id="IPR004327">
    <property type="entry name" value="Phstyr_phstse_ac"/>
</dbReference>
<dbReference type="CDD" id="cd04087">
    <property type="entry name" value="PTPA"/>
    <property type="match status" value="1"/>
</dbReference>
<dbReference type="SUPFAM" id="SSF140984">
    <property type="entry name" value="PTPA-like"/>
    <property type="match status" value="1"/>
</dbReference>
<keyword evidence="7 9" id="KW-0413">Isomerase</keyword>
<dbReference type="Pfam" id="PF03095">
    <property type="entry name" value="PTPA"/>
    <property type="match status" value="1"/>
</dbReference>
<evidence type="ECO:0000256" key="7">
    <source>
        <dbReference type="ARBA" id="ARBA00023235"/>
    </source>
</evidence>
<dbReference type="GO" id="GO:0007052">
    <property type="term" value="P:mitotic spindle organization"/>
    <property type="evidence" value="ECO:0007669"/>
    <property type="project" value="TreeGrafter"/>
</dbReference>